<evidence type="ECO:0000313" key="9">
    <source>
        <dbReference type="EMBL" id="MTV32950.1"/>
    </source>
</evidence>
<feature type="transmembrane region" description="Helical" evidence="7">
    <location>
        <begin position="302"/>
        <end position="323"/>
    </location>
</feature>
<sequence>MDTESPRGLKILSDRKLTMMLGLGFSSGLPFLLVFSTQSTWLREVGVSKEAIGMISWVALAYSLKFLWAPLLDRFDAPFLGRKLGRRRGWMALIQIGVMLCLAGLAFGDPGNGLLWTIVFSFLLGFCGSTQDITIDGWRIAVAPPEKQGAMSAASQVGYKIALLCAGAGALYVAQFYSWRAAYLVMALLMLVGMVANFLAPEPQKHIETAPGAHRSLVQTYAEPLKEFFARNGRHTILFLLLLGIYRLPDFLSGVMANPLYIDLGFSKTDIANITKVFGFAVGLTGIFAGGWSASRFGLMPTLLVGGIAAAASHLSLALLAHVGHDIRLLTLAICVENFAGGFAGTALVAFMSSLVSPLHAAAQYALLSSLYALPGKILGGFSGFAAAKFGYAAFFVATSCIGLPVAALCLAVWRAYAAQTKAGAEQNSLA</sequence>
<feature type="transmembrane region" description="Helical" evidence="7">
    <location>
        <begin position="392"/>
        <end position="414"/>
    </location>
</feature>
<feature type="transmembrane region" description="Helical" evidence="7">
    <location>
        <begin position="181"/>
        <end position="200"/>
    </location>
</feature>
<protein>
    <submittedName>
        <fullName evidence="9">MFS transporter</fullName>
    </submittedName>
</protein>
<reference evidence="9 10" key="1">
    <citation type="submission" date="2019-11" db="EMBL/GenBank/DDBJ databases">
        <title>Whole-genome sequence of a Rhodoblastus acidophilus DSM 142.</title>
        <authorList>
            <person name="Kyndt J.A."/>
            <person name="Meyer T.E."/>
        </authorList>
    </citation>
    <scope>NUCLEOTIDE SEQUENCE [LARGE SCALE GENOMIC DNA]</scope>
    <source>
        <strain evidence="9 10">DSM 142</strain>
    </source>
</reference>
<gene>
    <name evidence="9" type="ORF">GJ654_18375</name>
</gene>
<comment type="similarity">
    <text evidence="2">Belongs to the major facilitator superfamily.</text>
</comment>
<dbReference type="EMBL" id="WNKS01000024">
    <property type="protein sequence ID" value="MTV32950.1"/>
    <property type="molecule type" value="Genomic_DNA"/>
</dbReference>
<dbReference type="RefSeq" id="WP_155447629.1">
    <property type="nucleotide sequence ID" value="NZ_JAOQNR010000023.1"/>
</dbReference>
<feature type="transmembrane region" description="Helical" evidence="7">
    <location>
        <begin position="277"/>
        <end position="295"/>
    </location>
</feature>
<feature type="transmembrane region" description="Helical" evidence="7">
    <location>
        <begin position="51"/>
        <end position="68"/>
    </location>
</feature>
<evidence type="ECO:0000256" key="5">
    <source>
        <dbReference type="ARBA" id="ARBA00022989"/>
    </source>
</evidence>
<feature type="transmembrane region" description="Helical" evidence="7">
    <location>
        <begin position="20"/>
        <end position="39"/>
    </location>
</feature>
<evidence type="ECO:0000259" key="8">
    <source>
        <dbReference type="PROSITE" id="PS50850"/>
    </source>
</evidence>
<organism evidence="9 10">
    <name type="scientific">Rhodoblastus acidophilus</name>
    <name type="common">Rhodopseudomonas acidophila</name>
    <dbReference type="NCBI Taxonomy" id="1074"/>
    <lineage>
        <taxon>Bacteria</taxon>
        <taxon>Pseudomonadati</taxon>
        <taxon>Pseudomonadota</taxon>
        <taxon>Alphaproteobacteria</taxon>
        <taxon>Hyphomicrobiales</taxon>
        <taxon>Rhodoblastaceae</taxon>
        <taxon>Rhodoblastus</taxon>
    </lineage>
</organism>
<keyword evidence="3" id="KW-0813">Transport</keyword>
<dbReference type="InterPro" id="IPR011701">
    <property type="entry name" value="MFS"/>
</dbReference>
<evidence type="ECO:0000256" key="3">
    <source>
        <dbReference type="ARBA" id="ARBA00022448"/>
    </source>
</evidence>
<feature type="transmembrane region" description="Helical" evidence="7">
    <location>
        <begin position="89"/>
        <end position="107"/>
    </location>
</feature>
<evidence type="ECO:0000256" key="6">
    <source>
        <dbReference type="ARBA" id="ARBA00023136"/>
    </source>
</evidence>
<comment type="caution">
    <text evidence="9">The sequence shown here is derived from an EMBL/GenBank/DDBJ whole genome shotgun (WGS) entry which is preliminary data.</text>
</comment>
<feature type="transmembrane region" description="Helical" evidence="7">
    <location>
        <begin position="236"/>
        <end position="257"/>
    </location>
</feature>
<dbReference type="OrthoDB" id="9787815at2"/>
<accession>A0A6N8DQV5</accession>
<dbReference type="PROSITE" id="PS50850">
    <property type="entry name" value="MFS"/>
    <property type="match status" value="1"/>
</dbReference>
<name>A0A6N8DQV5_RHOAC</name>
<dbReference type="Gene3D" id="1.20.1250.20">
    <property type="entry name" value="MFS general substrate transporter like domains"/>
    <property type="match status" value="1"/>
</dbReference>
<feature type="domain" description="Major facilitator superfamily (MFS) profile" evidence="8">
    <location>
        <begin position="16"/>
        <end position="417"/>
    </location>
</feature>
<dbReference type="NCBIfam" id="TIGR00901">
    <property type="entry name" value="2A0125"/>
    <property type="match status" value="1"/>
</dbReference>
<dbReference type="GO" id="GO:0016020">
    <property type="term" value="C:membrane"/>
    <property type="evidence" value="ECO:0007669"/>
    <property type="project" value="UniProtKB-SubCell"/>
</dbReference>
<feature type="transmembrane region" description="Helical" evidence="7">
    <location>
        <begin position="157"/>
        <end position="175"/>
    </location>
</feature>
<feature type="transmembrane region" description="Helical" evidence="7">
    <location>
        <begin position="329"/>
        <end position="353"/>
    </location>
</feature>
<keyword evidence="5 7" id="KW-1133">Transmembrane helix</keyword>
<dbReference type="PANTHER" id="PTHR12778">
    <property type="entry name" value="SOLUTE CARRIER FAMILY 33 ACETYL-COA TRANSPORTER -RELATED"/>
    <property type="match status" value="1"/>
</dbReference>
<dbReference type="GO" id="GO:0022857">
    <property type="term" value="F:transmembrane transporter activity"/>
    <property type="evidence" value="ECO:0007669"/>
    <property type="project" value="InterPro"/>
</dbReference>
<dbReference type="PANTHER" id="PTHR12778:SF10">
    <property type="entry name" value="MAJOR FACILITATOR SUPERFAMILY DOMAIN-CONTAINING PROTEIN 3"/>
    <property type="match status" value="1"/>
</dbReference>
<dbReference type="AlphaFoldDB" id="A0A6N8DQV5"/>
<evidence type="ECO:0000256" key="2">
    <source>
        <dbReference type="ARBA" id="ARBA00008335"/>
    </source>
</evidence>
<proteinExistence type="inferred from homology"/>
<feature type="transmembrane region" description="Helical" evidence="7">
    <location>
        <begin position="113"/>
        <end position="130"/>
    </location>
</feature>
<dbReference type="InterPro" id="IPR036259">
    <property type="entry name" value="MFS_trans_sf"/>
</dbReference>
<feature type="transmembrane region" description="Helical" evidence="7">
    <location>
        <begin position="365"/>
        <end position="386"/>
    </location>
</feature>
<evidence type="ECO:0000256" key="1">
    <source>
        <dbReference type="ARBA" id="ARBA00004141"/>
    </source>
</evidence>
<keyword evidence="4 7" id="KW-0812">Transmembrane</keyword>
<dbReference type="SUPFAM" id="SSF103473">
    <property type="entry name" value="MFS general substrate transporter"/>
    <property type="match status" value="1"/>
</dbReference>
<dbReference type="Pfam" id="PF07690">
    <property type="entry name" value="MFS_1"/>
    <property type="match status" value="1"/>
</dbReference>
<comment type="subcellular location">
    <subcellularLocation>
        <location evidence="1">Membrane</location>
        <topology evidence="1">Multi-pass membrane protein</topology>
    </subcellularLocation>
</comment>
<dbReference type="Proteomes" id="UP000439113">
    <property type="component" value="Unassembled WGS sequence"/>
</dbReference>
<evidence type="ECO:0000256" key="4">
    <source>
        <dbReference type="ARBA" id="ARBA00022692"/>
    </source>
</evidence>
<dbReference type="InterPro" id="IPR004752">
    <property type="entry name" value="AmpG_permease/AT-1"/>
</dbReference>
<keyword evidence="6 7" id="KW-0472">Membrane</keyword>
<evidence type="ECO:0000313" key="10">
    <source>
        <dbReference type="Proteomes" id="UP000439113"/>
    </source>
</evidence>
<dbReference type="InterPro" id="IPR020846">
    <property type="entry name" value="MFS_dom"/>
</dbReference>
<evidence type="ECO:0000256" key="7">
    <source>
        <dbReference type="SAM" id="Phobius"/>
    </source>
</evidence>